<evidence type="ECO:0000313" key="1">
    <source>
        <dbReference type="EMBL" id="SDY63734.1"/>
    </source>
</evidence>
<accession>A0A1H3LIG2</accession>
<keyword evidence="2" id="KW-1185">Reference proteome</keyword>
<reference evidence="2" key="1">
    <citation type="submission" date="2016-10" db="EMBL/GenBank/DDBJ databases">
        <authorList>
            <person name="Varghese N."/>
            <person name="Submissions S."/>
        </authorList>
    </citation>
    <scope>NUCLEOTIDE SEQUENCE [LARGE SCALE GENOMIC DNA]</scope>
    <source>
        <strain evidence="2">DC30,IBRC 10041,KCTC 4046</strain>
    </source>
</reference>
<evidence type="ECO:0000313" key="2">
    <source>
        <dbReference type="Proteomes" id="UP000199079"/>
    </source>
</evidence>
<proteinExistence type="predicted"/>
<sequence length="157" mass="17468">MSVVSCHSFFPRWSFRSVPVTLEQSLGLGFLASLHPLRDDVGEPSLADHLQDVLAIELSVHQHVIDVNEVLSRIEQVFDDFQSCLPLSDGARVQHDWDGIADQLYCRPLVGVLVTLLFRSDDFVFVARPVTGERVGFGNVDGDDSGSKELLCLRNFV</sequence>
<gene>
    <name evidence="1" type="ORF">SAMN05216564_10786</name>
</gene>
<dbReference type="Proteomes" id="UP000199079">
    <property type="component" value="Unassembled WGS sequence"/>
</dbReference>
<dbReference type="AlphaFoldDB" id="A0A1H3LIG2"/>
<name>A0A1H3LIG2_9EURY</name>
<organism evidence="1 2">
    <name type="scientific">Halopenitus persicus</name>
    <dbReference type="NCBI Taxonomy" id="1048396"/>
    <lineage>
        <taxon>Archaea</taxon>
        <taxon>Methanobacteriati</taxon>
        <taxon>Methanobacteriota</taxon>
        <taxon>Stenosarchaea group</taxon>
        <taxon>Halobacteria</taxon>
        <taxon>Halobacteriales</taxon>
        <taxon>Haloferacaceae</taxon>
        <taxon>Halopenitus</taxon>
    </lineage>
</organism>
<dbReference type="EMBL" id="FNPC01000007">
    <property type="protein sequence ID" value="SDY63734.1"/>
    <property type="molecule type" value="Genomic_DNA"/>
</dbReference>
<protein>
    <submittedName>
        <fullName evidence="1">Uncharacterized protein</fullName>
    </submittedName>
</protein>